<keyword evidence="14 19" id="KW-0233">DNA recombination</keyword>
<dbReference type="SUPFAM" id="SSF100939">
    <property type="entry name" value="SPOC domain-like"/>
    <property type="match status" value="1"/>
</dbReference>
<keyword evidence="6" id="KW-0158">Chromosome</keyword>
<dbReference type="Pfam" id="PF08785">
    <property type="entry name" value="Ku_PK_bind"/>
    <property type="match status" value="1"/>
</dbReference>
<evidence type="ECO:0000256" key="5">
    <source>
        <dbReference type="ARBA" id="ARBA00021792"/>
    </source>
</evidence>
<keyword evidence="10 19" id="KW-0347">Helicase</keyword>
<gene>
    <name evidence="22" type="primary">YKU80</name>
    <name evidence="22" type="ORF">Q9L58_007252</name>
</gene>
<evidence type="ECO:0000256" key="6">
    <source>
        <dbReference type="ARBA" id="ARBA00022454"/>
    </source>
</evidence>
<dbReference type="InterPro" id="IPR014893">
    <property type="entry name" value="Ku_PK_bind"/>
</dbReference>
<dbReference type="GO" id="GO:0004386">
    <property type="term" value="F:helicase activity"/>
    <property type="evidence" value="ECO:0007669"/>
    <property type="project" value="UniProtKB-KW"/>
</dbReference>
<dbReference type="PROSITE" id="PS50234">
    <property type="entry name" value="VWFA"/>
    <property type="match status" value="1"/>
</dbReference>
<feature type="region of interest" description="Disordered" evidence="20">
    <location>
        <begin position="560"/>
        <end position="593"/>
    </location>
</feature>
<evidence type="ECO:0000256" key="19">
    <source>
        <dbReference type="PIRNR" id="PIRNR016570"/>
    </source>
</evidence>
<evidence type="ECO:0000256" key="1">
    <source>
        <dbReference type="ARBA" id="ARBA00004123"/>
    </source>
</evidence>
<dbReference type="Gene3D" id="3.40.50.410">
    <property type="entry name" value="von Willebrand factor, type A domain"/>
    <property type="match status" value="1"/>
</dbReference>
<dbReference type="SUPFAM" id="SSF53300">
    <property type="entry name" value="vWA-like"/>
    <property type="match status" value="1"/>
</dbReference>
<dbReference type="Gene3D" id="1.25.40.240">
    <property type="entry name" value="Ku, C-terminal domain"/>
    <property type="match status" value="1"/>
</dbReference>
<dbReference type="InterPro" id="IPR024193">
    <property type="entry name" value="Ku80"/>
</dbReference>
<evidence type="ECO:0000256" key="13">
    <source>
        <dbReference type="ARBA" id="ARBA00023125"/>
    </source>
</evidence>
<dbReference type="SUPFAM" id="SSF101420">
    <property type="entry name" value="C-terminal domain of Ku80"/>
    <property type="match status" value="1"/>
</dbReference>
<accession>A0ABR3GDG6</accession>
<sequence>MAEKQASVYVVDLGRSMGRKHNGRAETDLEYAMQYVWDKITSTIANGRKTDTVGVLGFRTDSTDNEMMEEDIYEHITVLNPISQFLMPDLRELQGALIPSKTNKGDGISAICIAVQMIMTHCKKLKYIRNICLVTDGMGDFDTDEIDNIRDQIKAEGINLTVLGVDFDDEEFGFIEEIKSDGKAKAESILRKLCSEVDGVFGTLQEAINELGNPRLKKTRPVASFKGDLTLGDPSKYENAFAINVERYPRTMIAKPVSASAYVLKTEPGEAEGGDIGDIAFDGSNSNLQAVKQTRSYQVDDDGALGGKMDIDKDQMEKGYSYGREVVPISTTDETITLFETEPGLQIIGFVPADKYQRYFSMSSTNVVVGSKGNPKAFMALSSLIHALFELESYALARLVKKKDAPPLMVMLAPSIDADFECLIDVEVPFAEDVRAYKFAPLDKVKTVTGKVLDKHRNIPTTDVEKAMSDYVESMDLATFNQDDEGNPSEYATPEDTFSPIVHRINQVIRWRAVHPDDPIPDPYPVLTKYSNPPDELLEKIQAPLDSLIAACDIKKVPPKVAGRKGRREQPVPKSGLDVESLLTSSGPASATTPAVRKQAAISTNNAIPEFKRKLGLTEDLDELKSAGEEMLAIMKELITHSLADTNYGRVCEMLKVMRQEYIDFDEPGVYNEVVGELKRAIHNQELNGDREDMWMELRINKLGLVTRGESDRVAVEEEDAKKFLWN</sequence>
<evidence type="ECO:0000259" key="21">
    <source>
        <dbReference type="PROSITE" id="PS50234"/>
    </source>
</evidence>
<protein>
    <recommendedName>
        <fullName evidence="5 19">ATP-dependent DNA helicase II subunit 2</fullName>
        <ecNumber evidence="4 19">3.6.4.12</ecNumber>
    </recommendedName>
</protein>
<keyword evidence="11 19" id="KW-0067">ATP-binding</keyword>
<evidence type="ECO:0000256" key="8">
    <source>
        <dbReference type="ARBA" id="ARBA00022763"/>
    </source>
</evidence>
<evidence type="ECO:0000256" key="10">
    <source>
        <dbReference type="ARBA" id="ARBA00022806"/>
    </source>
</evidence>
<comment type="catalytic activity">
    <reaction evidence="18 19">
        <text>ATP + H2O = ADP + phosphate + H(+)</text>
        <dbReference type="Rhea" id="RHEA:13065"/>
        <dbReference type="ChEBI" id="CHEBI:15377"/>
        <dbReference type="ChEBI" id="CHEBI:15378"/>
        <dbReference type="ChEBI" id="CHEBI:30616"/>
        <dbReference type="ChEBI" id="CHEBI:43474"/>
        <dbReference type="ChEBI" id="CHEBI:456216"/>
        <dbReference type="EC" id="3.6.4.12"/>
    </reaction>
</comment>
<dbReference type="InterPro" id="IPR036465">
    <property type="entry name" value="vWFA_dom_sf"/>
</dbReference>
<evidence type="ECO:0000256" key="3">
    <source>
        <dbReference type="ARBA" id="ARBA00007726"/>
    </source>
</evidence>
<keyword evidence="16 19" id="KW-0539">Nucleus</keyword>
<comment type="similarity">
    <text evidence="3 19">Belongs to the ku80 family.</text>
</comment>
<evidence type="ECO:0000313" key="22">
    <source>
        <dbReference type="EMBL" id="KAL0633820.1"/>
    </source>
</evidence>
<dbReference type="EMBL" id="JBBBZM010000112">
    <property type="protein sequence ID" value="KAL0633820.1"/>
    <property type="molecule type" value="Genomic_DNA"/>
</dbReference>
<name>A0ABR3GDG6_9PEZI</name>
<dbReference type="InterPro" id="IPR002035">
    <property type="entry name" value="VWF_A"/>
</dbReference>
<keyword evidence="8 19" id="KW-0227">DNA damage</keyword>
<dbReference type="InterPro" id="IPR016194">
    <property type="entry name" value="SPOC-like_C_dom_sf"/>
</dbReference>
<dbReference type="PANTHER" id="PTHR12604">
    <property type="entry name" value="KU AUTOANTIGEN DNA HELICASE"/>
    <property type="match status" value="1"/>
</dbReference>
<evidence type="ECO:0000256" key="16">
    <source>
        <dbReference type="ARBA" id="ARBA00023242"/>
    </source>
</evidence>
<dbReference type="PANTHER" id="PTHR12604:SF4">
    <property type="entry name" value="X-RAY REPAIR CROSS-COMPLEMENTING PROTEIN 5"/>
    <property type="match status" value="1"/>
</dbReference>
<dbReference type="Pfam" id="PF02735">
    <property type="entry name" value="Ku"/>
    <property type="match status" value="1"/>
</dbReference>
<keyword evidence="13 19" id="KW-0238">DNA-binding</keyword>
<evidence type="ECO:0000313" key="23">
    <source>
        <dbReference type="Proteomes" id="UP001447188"/>
    </source>
</evidence>
<feature type="domain" description="VWFA" evidence="21">
    <location>
        <begin position="6"/>
        <end position="211"/>
    </location>
</feature>
<dbReference type="CDD" id="cd00873">
    <property type="entry name" value="KU80"/>
    <property type="match status" value="1"/>
</dbReference>
<evidence type="ECO:0000256" key="4">
    <source>
        <dbReference type="ARBA" id="ARBA00012551"/>
    </source>
</evidence>
<evidence type="ECO:0000256" key="2">
    <source>
        <dbReference type="ARBA" id="ARBA00004574"/>
    </source>
</evidence>
<reference evidence="22 23" key="1">
    <citation type="submission" date="2024-02" db="EMBL/GenBank/DDBJ databases">
        <title>Discinaceae phylogenomics.</title>
        <authorList>
            <person name="Dirks A.C."/>
            <person name="James T.Y."/>
        </authorList>
    </citation>
    <scope>NUCLEOTIDE SEQUENCE [LARGE SCALE GENOMIC DNA]</scope>
    <source>
        <strain evidence="22 23">ACD0624</strain>
    </source>
</reference>
<proteinExistence type="inferred from homology"/>
<keyword evidence="7 19" id="KW-0547">Nucleotide-binding</keyword>
<dbReference type="InterPro" id="IPR006164">
    <property type="entry name" value="DNA_bd_Ku70/Ku80"/>
</dbReference>
<evidence type="ECO:0000256" key="9">
    <source>
        <dbReference type="ARBA" id="ARBA00022801"/>
    </source>
</evidence>
<evidence type="ECO:0000256" key="7">
    <source>
        <dbReference type="ARBA" id="ARBA00022741"/>
    </source>
</evidence>
<dbReference type="EC" id="3.6.4.12" evidence="4 19"/>
<keyword evidence="15 19" id="KW-0234">DNA repair</keyword>
<evidence type="ECO:0000256" key="15">
    <source>
        <dbReference type="ARBA" id="ARBA00023204"/>
    </source>
</evidence>
<dbReference type="Gene3D" id="1.10.1600.10">
    <property type="match status" value="1"/>
</dbReference>
<dbReference type="Proteomes" id="UP001447188">
    <property type="component" value="Unassembled WGS sequence"/>
</dbReference>
<keyword evidence="9 19" id="KW-0378">Hydrolase</keyword>
<dbReference type="InterPro" id="IPR036494">
    <property type="entry name" value="Ku_C_sf"/>
</dbReference>
<organism evidence="22 23">
    <name type="scientific">Discina gigas</name>
    <dbReference type="NCBI Taxonomy" id="1032678"/>
    <lineage>
        <taxon>Eukaryota</taxon>
        <taxon>Fungi</taxon>
        <taxon>Dikarya</taxon>
        <taxon>Ascomycota</taxon>
        <taxon>Pezizomycotina</taxon>
        <taxon>Pezizomycetes</taxon>
        <taxon>Pezizales</taxon>
        <taxon>Discinaceae</taxon>
        <taxon>Discina</taxon>
    </lineage>
</organism>
<evidence type="ECO:0000256" key="18">
    <source>
        <dbReference type="ARBA" id="ARBA00047995"/>
    </source>
</evidence>
<keyword evidence="12" id="KW-0779">Telomere</keyword>
<keyword evidence="23" id="KW-1185">Reference proteome</keyword>
<comment type="caution">
    <text evidence="22">The sequence shown here is derived from an EMBL/GenBank/DDBJ whole genome shotgun (WGS) entry which is preliminary data.</text>
</comment>
<comment type="subcellular location">
    <subcellularLocation>
        <location evidence="2">Chromosome</location>
        <location evidence="2">Telomere</location>
    </subcellularLocation>
    <subcellularLocation>
        <location evidence="1 19">Nucleus</location>
    </subcellularLocation>
</comment>
<dbReference type="SMART" id="SM00559">
    <property type="entry name" value="Ku78"/>
    <property type="match status" value="1"/>
</dbReference>
<comment type="function">
    <text evidence="17">Single-stranded DNA-dependent ATP-dependent helicase. Involved in non-homologous end joining (NHEJ) DNA double strand break repair. DNA-binding is sequence-independent but has a high affinity to nicks in double-stranded DNA and to the ends of duplex DNA. Binds to naturally occurring chromosomal ends, and therefore provides chromosomal end protection. Required also for telomere recombination to repair telomeric ends in the absence of telomerase. KU70, of the KU70/KU80 heterodimer, binds to the stem loop of TLC1, the RNA component of telomerase. Involved in telomere maintenance. Interacts with telomeric repeats and subtelomeric sequences thereby controlling telomere length and protecting against subtelomeric rearrangement. Maintains telomeric chromatin, which is involved in silencing the expression of genes located at the telomere. Required for mating-type switching.</text>
</comment>
<evidence type="ECO:0000256" key="12">
    <source>
        <dbReference type="ARBA" id="ARBA00022895"/>
    </source>
</evidence>
<evidence type="ECO:0000256" key="20">
    <source>
        <dbReference type="SAM" id="MobiDB-lite"/>
    </source>
</evidence>
<evidence type="ECO:0000256" key="14">
    <source>
        <dbReference type="ARBA" id="ARBA00023172"/>
    </source>
</evidence>
<dbReference type="Gene3D" id="2.40.290.10">
    <property type="match status" value="1"/>
</dbReference>
<feature type="compositionally biased region" description="Polar residues" evidence="20">
    <location>
        <begin position="582"/>
        <end position="593"/>
    </location>
</feature>
<dbReference type="PIRSF" id="PIRSF016570">
    <property type="entry name" value="Ku80"/>
    <property type="match status" value="1"/>
</dbReference>
<evidence type="ECO:0000256" key="11">
    <source>
        <dbReference type="ARBA" id="ARBA00022840"/>
    </source>
</evidence>
<evidence type="ECO:0000256" key="17">
    <source>
        <dbReference type="ARBA" id="ARBA00024890"/>
    </source>
</evidence>